<comment type="caution">
    <text evidence="1">The sequence shown here is derived from an EMBL/GenBank/DDBJ whole genome shotgun (WGS) entry which is preliminary data.</text>
</comment>
<dbReference type="SUPFAM" id="SSF50978">
    <property type="entry name" value="WD40 repeat-like"/>
    <property type="match status" value="1"/>
</dbReference>
<name>A0A8X8YGP3_SALSN</name>
<dbReference type="GO" id="GO:0043161">
    <property type="term" value="P:proteasome-mediated ubiquitin-dependent protein catabolic process"/>
    <property type="evidence" value="ECO:0007669"/>
    <property type="project" value="TreeGrafter"/>
</dbReference>
<gene>
    <name evidence="1" type="ORF">SASPL_109199</name>
</gene>
<dbReference type="InterPro" id="IPR036322">
    <property type="entry name" value="WD40_repeat_dom_sf"/>
</dbReference>
<keyword evidence="2" id="KW-1185">Reference proteome</keyword>
<dbReference type="Gene3D" id="2.130.10.10">
    <property type="entry name" value="YVTN repeat-like/Quinoprotein amine dehydrogenase"/>
    <property type="match status" value="1"/>
</dbReference>
<dbReference type="PANTHER" id="PTHR19847:SF7">
    <property type="entry name" value="DDB1- AND CUL4-ASSOCIATED FACTOR 11"/>
    <property type="match status" value="1"/>
</dbReference>
<dbReference type="InterPro" id="IPR015943">
    <property type="entry name" value="WD40/YVTN_repeat-like_dom_sf"/>
</dbReference>
<organism evidence="1">
    <name type="scientific">Salvia splendens</name>
    <name type="common">Scarlet sage</name>
    <dbReference type="NCBI Taxonomy" id="180675"/>
    <lineage>
        <taxon>Eukaryota</taxon>
        <taxon>Viridiplantae</taxon>
        <taxon>Streptophyta</taxon>
        <taxon>Embryophyta</taxon>
        <taxon>Tracheophyta</taxon>
        <taxon>Spermatophyta</taxon>
        <taxon>Magnoliopsida</taxon>
        <taxon>eudicotyledons</taxon>
        <taxon>Gunneridae</taxon>
        <taxon>Pentapetalae</taxon>
        <taxon>asterids</taxon>
        <taxon>lamiids</taxon>
        <taxon>Lamiales</taxon>
        <taxon>Lamiaceae</taxon>
        <taxon>Nepetoideae</taxon>
        <taxon>Mentheae</taxon>
        <taxon>Salviinae</taxon>
        <taxon>Salvia</taxon>
        <taxon>Salvia subgen. Calosphace</taxon>
        <taxon>core Calosphace</taxon>
    </lineage>
</organism>
<dbReference type="PANTHER" id="PTHR19847">
    <property type="entry name" value="DDB1- AND CUL4-ASSOCIATED FACTOR 11"/>
    <property type="match status" value="1"/>
</dbReference>
<reference evidence="1" key="1">
    <citation type="submission" date="2018-01" db="EMBL/GenBank/DDBJ databases">
        <authorList>
            <person name="Mao J.F."/>
        </authorList>
    </citation>
    <scope>NUCLEOTIDE SEQUENCE</scope>
    <source>
        <strain evidence="1">Huo1</strain>
        <tissue evidence="1">Leaf</tissue>
    </source>
</reference>
<dbReference type="Proteomes" id="UP000298416">
    <property type="component" value="Unassembled WGS sequence"/>
</dbReference>
<dbReference type="EMBL" id="PNBA02000003">
    <property type="protein sequence ID" value="KAG6431124.1"/>
    <property type="molecule type" value="Genomic_DNA"/>
</dbReference>
<dbReference type="InterPro" id="IPR051859">
    <property type="entry name" value="DCAF"/>
</dbReference>
<evidence type="ECO:0008006" key="3">
    <source>
        <dbReference type="Google" id="ProtNLM"/>
    </source>
</evidence>
<protein>
    <recommendedName>
        <fullName evidence="3">LEC14B protein</fullName>
    </recommendedName>
</protein>
<reference evidence="1" key="2">
    <citation type="submission" date="2020-08" db="EMBL/GenBank/DDBJ databases">
        <title>Plant Genome Project.</title>
        <authorList>
            <person name="Zhang R.-G."/>
        </authorList>
    </citation>
    <scope>NUCLEOTIDE SEQUENCE</scope>
    <source>
        <strain evidence="1">Huo1</strain>
        <tissue evidence="1">Leaf</tissue>
    </source>
</reference>
<proteinExistence type="predicted"/>
<accession>A0A8X8YGP3</accession>
<evidence type="ECO:0000313" key="2">
    <source>
        <dbReference type="Proteomes" id="UP000298416"/>
    </source>
</evidence>
<sequence length="277" mass="31305">MGRGRYMNPEYLADDIEFIDENIISGGYVPPGCKDDEFAQLTKLSGRGRFSLSDSCHVLSRYLPVRCTPSVVNKMKSRAYVSQFSDDGSLFVAGFQKSHITIYDVDRGWKIHKDIRAWSLKNITDTCLSPNHRFLIYSSISPIVHSVDVGSATKDSHANVAEIHEGLELSSSDDDYHHYSLGIFSVKCSTDGREIVAASSDDAIYVYDLEAKKLSLRIEAHRVWDRRCLSTDGKAAGVLMGHLEGITFIDTPWRWSLLHLKWKRSIYQTLGYKEDDI</sequence>
<evidence type="ECO:0000313" key="1">
    <source>
        <dbReference type="EMBL" id="KAG6431124.1"/>
    </source>
</evidence>
<dbReference type="AlphaFoldDB" id="A0A8X8YGP3"/>
<dbReference type="GO" id="GO:0080008">
    <property type="term" value="C:Cul4-RING E3 ubiquitin ligase complex"/>
    <property type="evidence" value="ECO:0007669"/>
    <property type="project" value="TreeGrafter"/>
</dbReference>